<dbReference type="Gene3D" id="2.60.40.60">
    <property type="entry name" value="Cadherins"/>
    <property type="match status" value="1"/>
</dbReference>
<evidence type="ECO:0000313" key="3">
    <source>
        <dbReference type="Proteomes" id="UP000271162"/>
    </source>
</evidence>
<reference evidence="4" key="1">
    <citation type="submission" date="2017-02" db="UniProtKB">
        <authorList>
            <consortium name="WormBaseParasite"/>
        </authorList>
    </citation>
    <scope>IDENTIFICATION</scope>
</reference>
<dbReference type="SUPFAM" id="SSF49313">
    <property type="entry name" value="Cadherin-like"/>
    <property type="match status" value="1"/>
</dbReference>
<dbReference type="AlphaFoldDB" id="A0A0N4Y6A3"/>
<dbReference type="CDD" id="cd11304">
    <property type="entry name" value="Cadherin_repeat"/>
    <property type="match status" value="1"/>
</dbReference>
<accession>A0A0N4Y6A3</accession>
<proteinExistence type="predicted"/>
<dbReference type="GO" id="GO:0016020">
    <property type="term" value="C:membrane"/>
    <property type="evidence" value="ECO:0007669"/>
    <property type="project" value="InterPro"/>
</dbReference>
<protein>
    <submittedName>
        <fullName evidence="4">SHR-BD domain-containing protein</fullName>
    </submittedName>
</protein>
<reference evidence="2 3" key="2">
    <citation type="submission" date="2018-11" db="EMBL/GenBank/DDBJ databases">
        <authorList>
            <consortium name="Pathogen Informatics"/>
        </authorList>
    </citation>
    <scope>NUCLEOTIDE SEQUENCE [LARGE SCALE GENOMIC DNA]</scope>
</reference>
<feature type="region of interest" description="Disordered" evidence="1">
    <location>
        <begin position="182"/>
        <end position="201"/>
    </location>
</feature>
<evidence type="ECO:0000313" key="2">
    <source>
        <dbReference type="EMBL" id="VDL75194.1"/>
    </source>
</evidence>
<dbReference type="Proteomes" id="UP000271162">
    <property type="component" value="Unassembled WGS sequence"/>
</dbReference>
<evidence type="ECO:0000256" key="1">
    <source>
        <dbReference type="SAM" id="MobiDB-lite"/>
    </source>
</evidence>
<dbReference type="EMBL" id="UYSL01020560">
    <property type="protein sequence ID" value="VDL75194.1"/>
    <property type="molecule type" value="Genomic_DNA"/>
</dbReference>
<organism evidence="4">
    <name type="scientific">Nippostrongylus brasiliensis</name>
    <name type="common">Rat hookworm</name>
    <dbReference type="NCBI Taxonomy" id="27835"/>
    <lineage>
        <taxon>Eukaryota</taxon>
        <taxon>Metazoa</taxon>
        <taxon>Ecdysozoa</taxon>
        <taxon>Nematoda</taxon>
        <taxon>Chromadorea</taxon>
        <taxon>Rhabditida</taxon>
        <taxon>Rhabditina</taxon>
        <taxon>Rhabditomorpha</taxon>
        <taxon>Strongyloidea</taxon>
        <taxon>Heligmosomidae</taxon>
        <taxon>Nippostrongylus</taxon>
    </lineage>
</organism>
<gene>
    <name evidence="2" type="ORF">NBR_LOCUS11605</name>
</gene>
<evidence type="ECO:0000313" key="4">
    <source>
        <dbReference type="WBParaSite" id="NBR_0001160401-mRNA-1"/>
    </source>
</evidence>
<dbReference type="WBParaSite" id="NBR_0001160401-mRNA-1">
    <property type="protein sequence ID" value="NBR_0001160401-mRNA-1"/>
    <property type="gene ID" value="NBR_0001160401"/>
</dbReference>
<name>A0A0N4Y6A3_NIPBR</name>
<dbReference type="STRING" id="27835.A0A0N4Y6A3"/>
<dbReference type="GO" id="GO:0005509">
    <property type="term" value="F:calcium ion binding"/>
    <property type="evidence" value="ECO:0007669"/>
    <property type="project" value="InterPro"/>
</dbReference>
<sequence length="635" mass="71081">MEKLERRLTRLWRRFGGGRRKDRRSKKDESVSQQSSATNELCLTADNATKMKNLSPVNCRRSKNATAAVCRTGSARTKELSRALVKLYAYARLRSLQTLITAAESTPTLDSSTTTEVDSVEFRCPLEKFPFLSSLPQLCIPQLKGREFDKLCLSRESGYITNSPWDYSSSTETLRQQRSPSLAALSHHRLPHKTPPASTSRRRFHASHGDIWASSDILRYRSLDSEQFEPIEAYLSRNVYKSKCVTCVFEAVHAGLGVLIDDILAELDRWFVGQKMLVVASELHFSVPLSRRNRQQEKILKQQMLRSLLTNNRRILHLQWCKDELPVRLAEARTEENIFDDHECQAVQGVYQRCYRRLLPFVHSQTPDWHAPYWTLSQPPLIVSAWNVFDPSKNASRVLRVAIEDVDDTTPEFAKSSTLIFAVPPSNTQSDTVIGRVHASGRGADNPHYYLLPKCTQKVEHFSIHERSGEIRLTAEGQSSTLAREELCIFASSHGSLDVSGVPFDSKNASMIRVAVVPQTAPVPPAPLLPMENNTVTVIQENMRGVSIPVVTPPEAEQKPEFSLKTVNYVPIQNGTEVPTSSTSALFSINSVTGDVIANPLLADQPQGVYRVVLNAAIPNSAQPMPPVVKKVSRS</sequence>
<keyword evidence="3" id="KW-1185">Reference proteome</keyword>
<dbReference type="InterPro" id="IPR015919">
    <property type="entry name" value="Cadherin-like_sf"/>
</dbReference>